<dbReference type="KEGG" id="mlr:MELLADRAFT_57774"/>
<proteinExistence type="predicted"/>
<reference evidence="3" key="1">
    <citation type="journal article" date="2011" name="Proc. Natl. Acad. Sci. U.S.A.">
        <title>Obligate biotrophy features unraveled by the genomic analysis of rust fungi.</title>
        <authorList>
            <person name="Duplessis S."/>
            <person name="Cuomo C.A."/>
            <person name="Lin Y.-C."/>
            <person name="Aerts A."/>
            <person name="Tisserant E."/>
            <person name="Veneault-Fourrey C."/>
            <person name="Joly D.L."/>
            <person name="Hacquard S."/>
            <person name="Amselem J."/>
            <person name="Cantarel B.L."/>
            <person name="Chiu R."/>
            <person name="Coutinho P.M."/>
            <person name="Feau N."/>
            <person name="Field M."/>
            <person name="Frey P."/>
            <person name="Gelhaye E."/>
            <person name="Goldberg J."/>
            <person name="Grabherr M.G."/>
            <person name="Kodira C.D."/>
            <person name="Kohler A."/>
            <person name="Kuees U."/>
            <person name="Lindquist E.A."/>
            <person name="Lucas S.M."/>
            <person name="Mago R."/>
            <person name="Mauceli E."/>
            <person name="Morin E."/>
            <person name="Murat C."/>
            <person name="Pangilinan J.L."/>
            <person name="Park R."/>
            <person name="Pearson M."/>
            <person name="Quesneville H."/>
            <person name="Rouhier N."/>
            <person name="Sakthikumar S."/>
            <person name="Salamov A.A."/>
            <person name="Schmutz J."/>
            <person name="Selles B."/>
            <person name="Shapiro H."/>
            <person name="Tanguay P."/>
            <person name="Tuskan G.A."/>
            <person name="Henrissat B."/>
            <person name="Van de Peer Y."/>
            <person name="Rouze P."/>
            <person name="Ellis J.G."/>
            <person name="Dodds P.N."/>
            <person name="Schein J.E."/>
            <person name="Zhong S."/>
            <person name="Hamelin R.C."/>
            <person name="Grigoriev I.V."/>
            <person name="Szabo L.J."/>
            <person name="Martin F."/>
        </authorList>
    </citation>
    <scope>NUCLEOTIDE SEQUENCE [LARGE SCALE GENOMIC DNA]</scope>
    <source>
        <strain evidence="3">98AG31 / pathotype 3-4-7</strain>
    </source>
</reference>
<feature type="compositionally biased region" description="Acidic residues" evidence="1">
    <location>
        <begin position="76"/>
        <end position="86"/>
    </location>
</feature>
<keyword evidence="3" id="KW-1185">Reference proteome</keyword>
<accession>F4S6K4</accession>
<evidence type="ECO:0000313" key="3">
    <source>
        <dbReference type="Proteomes" id="UP000001072"/>
    </source>
</evidence>
<sequence length="102" mass="11603">MRQDRLLGEEKGSDVMAGEVNVLEYWEGEMVPAFGLKFAETGDRCDHVAPMACVLDTSQARHERPDDSQNLNVEGEAQDDEEDNEPLDFHKDLEVELSEHER</sequence>
<evidence type="ECO:0000313" key="2">
    <source>
        <dbReference type="EMBL" id="EGF99742.1"/>
    </source>
</evidence>
<feature type="compositionally biased region" description="Basic and acidic residues" evidence="1">
    <location>
        <begin position="87"/>
        <end position="102"/>
    </location>
</feature>
<dbReference type="VEuPathDB" id="FungiDB:MELLADRAFT_57774"/>
<dbReference type="HOGENOM" id="CLU_2278087_0_0_1"/>
<dbReference type="EMBL" id="GL883155">
    <property type="protein sequence ID" value="EGF99742.1"/>
    <property type="molecule type" value="Genomic_DNA"/>
</dbReference>
<gene>
    <name evidence="2" type="ORF">MELLADRAFT_57774</name>
</gene>
<protein>
    <submittedName>
        <fullName evidence="2">Uncharacterized protein</fullName>
    </submittedName>
</protein>
<dbReference type="Proteomes" id="UP000001072">
    <property type="component" value="Unassembled WGS sequence"/>
</dbReference>
<organism evidence="3">
    <name type="scientific">Melampsora larici-populina (strain 98AG31 / pathotype 3-4-7)</name>
    <name type="common">Poplar leaf rust fungus</name>
    <dbReference type="NCBI Taxonomy" id="747676"/>
    <lineage>
        <taxon>Eukaryota</taxon>
        <taxon>Fungi</taxon>
        <taxon>Dikarya</taxon>
        <taxon>Basidiomycota</taxon>
        <taxon>Pucciniomycotina</taxon>
        <taxon>Pucciniomycetes</taxon>
        <taxon>Pucciniales</taxon>
        <taxon>Melampsoraceae</taxon>
        <taxon>Melampsora</taxon>
    </lineage>
</organism>
<feature type="region of interest" description="Disordered" evidence="1">
    <location>
        <begin position="59"/>
        <end position="102"/>
    </location>
</feature>
<dbReference type="RefSeq" id="XP_007416972.1">
    <property type="nucleotide sequence ID" value="XM_007416910.1"/>
</dbReference>
<dbReference type="AlphaFoldDB" id="F4S6K4"/>
<name>F4S6K4_MELLP</name>
<evidence type="ECO:0000256" key="1">
    <source>
        <dbReference type="SAM" id="MobiDB-lite"/>
    </source>
</evidence>
<dbReference type="InParanoid" id="F4S6K4"/>
<dbReference type="GeneID" id="18929131"/>